<dbReference type="EMBL" id="BMXI01000005">
    <property type="protein sequence ID" value="GHC49381.1"/>
    <property type="molecule type" value="Genomic_DNA"/>
</dbReference>
<evidence type="ECO:0000313" key="2">
    <source>
        <dbReference type="Proteomes" id="UP000644507"/>
    </source>
</evidence>
<comment type="caution">
    <text evidence="1">The sequence shown here is derived from an EMBL/GenBank/DDBJ whole genome shotgun (WGS) entry which is preliminary data.</text>
</comment>
<sequence>MALEKLDGVSGAFVNNKIAIHFSEEKELDEKLIASTINEFGMKVKSSKKLSTLPF</sequence>
<name>A0A918WIH7_9BACT</name>
<reference evidence="1" key="2">
    <citation type="submission" date="2020-09" db="EMBL/GenBank/DDBJ databases">
        <authorList>
            <person name="Sun Q."/>
            <person name="Kim S."/>
        </authorList>
    </citation>
    <scope>NUCLEOTIDE SEQUENCE</scope>
    <source>
        <strain evidence="1">KCTC 12988</strain>
    </source>
</reference>
<keyword evidence="2" id="KW-1185">Reference proteome</keyword>
<accession>A0A918WIH7</accession>
<dbReference type="RefSeq" id="WP_189568912.1">
    <property type="nucleotide sequence ID" value="NZ_BMXI01000005.1"/>
</dbReference>
<evidence type="ECO:0000313" key="1">
    <source>
        <dbReference type="EMBL" id="GHC49381.1"/>
    </source>
</evidence>
<dbReference type="Proteomes" id="UP000644507">
    <property type="component" value="Unassembled WGS sequence"/>
</dbReference>
<organism evidence="1 2">
    <name type="scientific">Roseibacillus persicicus</name>
    <dbReference type="NCBI Taxonomy" id="454148"/>
    <lineage>
        <taxon>Bacteria</taxon>
        <taxon>Pseudomonadati</taxon>
        <taxon>Verrucomicrobiota</taxon>
        <taxon>Verrucomicrobiia</taxon>
        <taxon>Verrucomicrobiales</taxon>
        <taxon>Verrucomicrobiaceae</taxon>
        <taxon>Roseibacillus</taxon>
    </lineage>
</organism>
<reference evidence="1" key="1">
    <citation type="journal article" date="2014" name="Int. J. Syst. Evol. Microbiol.">
        <title>Complete genome sequence of Corynebacterium casei LMG S-19264T (=DSM 44701T), isolated from a smear-ripened cheese.</title>
        <authorList>
            <consortium name="US DOE Joint Genome Institute (JGI-PGF)"/>
            <person name="Walter F."/>
            <person name="Albersmeier A."/>
            <person name="Kalinowski J."/>
            <person name="Ruckert C."/>
        </authorList>
    </citation>
    <scope>NUCLEOTIDE SEQUENCE</scope>
    <source>
        <strain evidence="1">KCTC 12988</strain>
    </source>
</reference>
<proteinExistence type="predicted"/>
<protein>
    <submittedName>
        <fullName evidence="1">Uncharacterized protein</fullName>
    </submittedName>
</protein>
<gene>
    <name evidence="1" type="ORF">GCM10007100_14160</name>
</gene>
<dbReference type="AlphaFoldDB" id="A0A918WIH7"/>